<proteinExistence type="predicted"/>
<dbReference type="InterPro" id="IPR050498">
    <property type="entry name" value="Ycf3"/>
</dbReference>
<dbReference type="PANTHER" id="PTHR44858">
    <property type="entry name" value="TETRATRICOPEPTIDE REPEAT PROTEIN 6"/>
    <property type="match status" value="1"/>
</dbReference>
<dbReference type="Pfam" id="PF13181">
    <property type="entry name" value="TPR_8"/>
    <property type="match status" value="1"/>
</dbReference>
<dbReference type="EMBL" id="BDGE01000099">
    <property type="protein sequence ID" value="GBE95168.1"/>
    <property type="molecule type" value="Genomic_DNA"/>
</dbReference>
<feature type="repeat" description="TPR" evidence="3">
    <location>
        <begin position="446"/>
        <end position="479"/>
    </location>
</feature>
<accession>A0A2H6LPM3</accession>
<feature type="repeat" description="TPR" evidence="3">
    <location>
        <begin position="344"/>
        <end position="377"/>
    </location>
</feature>
<comment type="caution">
    <text evidence="6">The sequence shown here is derived from an EMBL/GenBank/DDBJ whole genome shotgun (WGS) entry which is preliminary data.</text>
</comment>
<keyword evidence="6" id="KW-0723">Serine/threonine-protein kinase</keyword>
<gene>
    <name evidence="6" type="ORF">NCWK1_4951</name>
</gene>
<keyword evidence="7" id="KW-1185">Reference proteome</keyword>
<evidence type="ECO:0000256" key="4">
    <source>
        <dbReference type="SAM" id="Phobius"/>
    </source>
</evidence>
<dbReference type="RefSeq" id="WP_103126667.1">
    <property type="nucleotide sequence ID" value="NZ_DF978444.1"/>
</dbReference>
<evidence type="ECO:0000313" key="6">
    <source>
        <dbReference type="EMBL" id="GBE95168.1"/>
    </source>
</evidence>
<dbReference type="InterPro" id="IPR000719">
    <property type="entry name" value="Prot_kinase_dom"/>
</dbReference>
<feature type="repeat" description="TPR" evidence="3">
    <location>
        <begin position="378"/>
        <end position="411"/>
    </location>
</feature>
<dbReference type="Pfam" id="PF00515">
    <property type="entry name" value="TPR_1"/>
    <property type="match status" value="1"/>
</dbReference>
<dbReference type="PANTHER" id="PTHR44858:SF1">
    <property type="entry name" value="UDP-N-ACETYLGLUCOSAMINE--PEPTIDE N-ACETYLGLUCOSAMINYLTRANSFERASE SPINDLY-RELATED"/>
    <property type="match status" value="1"/>
</dbReference>
<keyword evidence="4" id="KW-1133">Transmembrane helix</keyword>
<keyword evidence="1" id="KW-0677">Repeat</keyword>
<dbReference type="SMART" id="SM00028">
    <property type="entry name" value="TPR"/>
    <property type="match status" value="5"/>
</dbReference>
<dbReference type="Gene3D" id="1.25.40.10">
    <property type="entry name" value="Tetratricopeptide repeat domain"/>
    <property type="match status" value="2"/>
</dbReference>
<keyword evidence="6" id="KW-0418">Kinase</keyword>
<feature type="domain" description="Protein kinase" evidence="5">
    <location>
        <begin position="10"/>
        <end position="266"/>
    </location>
</feature>
<reference evidence="7" key="1">
    <citation type="journal article" date="2018" name="Genome Announc.">
        <title>Draft Genome Sequence of the Nitrogen-Fixing and Hormogonia-Inducing Cyanobacterium Nostoc cycadae Strain WK-1, Isolated from the Coralloid Roots of Cycas revoluta.</title>
        <authorList>
            <person name="Kanesaki Y."/>
            <person name="Hirose M."/>
            <person name="Hirose Y."/>
            <person name="Fujisawa T."/>
            <person name="Nakamura Y."/>
            <person name="Watanabe S."/>
            <person name="Matsunaga S."/>
            <person name="Uchida H."/>
            <person name="Murakami A."/>
        </authorList>
    </citation>
    <scope>NUCLEOTIDE SEQUENCE [LARGE SCALE GENOMIC DNA]</scope>
    <source>
        <strain evidence="7">WK-1</strain>
    </source>
</reference>
<keyword evidence="2 3" id="KW-0802">TPR repeat</keyword>
<dbReference type="Gene3D" id="3.30.200.20">
    <property type="entry name" value="Phosphorylase Kinase, domain 1"/>
    <property type="match status" value="1"/>
</dbReference>
<keyword evidence="4" id="KW-0812">Transmembrane</keyword>
<dbReference type="PROSITE" id="PS50293">
    <property type="entry name" value="TPR_REGION"/>
    <property type="match status" value="1"/>
</dbReference>
<organism evidence="6 7">
    <name type="scientific">Nostoc cycadae WK-1</name>
    <dbReference type="NCBI Taxonomy" id="1861711"/>
    <lineage>
        <taxon>Bacteria</taxon>
        <taxon>Bacillati</taxon>
        <taxon>Cyanobacteriota</taxon>
        <taxon>Cyanophyceae</taxon>
        <taxon>Nostocales</taxon>
        <taxon>Nostocaceae</taxon>
        <taxon>Nostoc</taxon>
    </lineage>
</organism>
<dbReference type="Gene3D" id="1.10.510.10">
    <property type="entry name" value="Transferase(Phosphotransferase) domain 1"/>
    <property type="match status" value="1"/>
</dbReference>
<dbReference type="GO" id="GO:0009279">
    <property type="term" value="C:cell outer membrane"/>
    <property type="evidence" value="ECO:0007669"/>
    <property type="project" value="TreeGrafter"/>
</dbReference>
<dbReference type="AlphaFoldDB" id="A0A2H6LPM3"/>
<evidence type="ECO:0000256" key="2">
    <source>
        <dbReference type="ARBA" id="ARBA00022803"/>
    </source>
</evidence>
<keyword evidence="6" id="KW-0808">Transferase</keyword>
<evidence type="ECO:0000256" key="1">
    <source>
        <dbReference type="ARBA" id="ARBA00022737"/>
    </source>
</evidence>
<dbReference type="InterPro" id="IPR011009">
    <property type="entry name" value="Kinase-like_dom_sf"/>
</dbReference>
<feature type="transmembrane region" description="Helical" evidence="4">
    <location>
        <begin position="283"/>
        <end position="304"/>
    </location>
</feature>
<dbReference type="GO" id="GO:0046813">
    <property type="term" value="P:receptor-mediated virion attachment to host cell"/>
    <property type="evidence" value="ECO:0007669"/>
    <property type="project" value="TreeGrafter"/>
</dbReference>
<evidence type="ECO:0000259" key="5">
    <source>
        <dbReference type="PROSITE" id="PS50011"/>
    </source>
</evidence>
<dbReference type="PROSITE" id="PS50011">
    <property type="entry name" value="PROTEIN_KINASE_DOM"/>
    <property type="match status" value="1"/>
</dbReference>
<dbReference type="GO" id="GO:0005524">
    <property type="term" value="F:ATP binding"/>
    <property type="evidence" value="ECO:0007669"/>
    <property type="project" value="InterPro"/>
</dbReference>
<dbReference type="Proteomes" id="UP000236527">
    <property type="component" value="Unassembled WGS sequence"/>
</dbReference>
<dbReference type="InterPro" id="IPR011990">
    <property type="entry name" value="TPR-like_helical_dom_sf"/>
</dbReference>
<dbReference type="SUPFAM" id="SSF48452">
    <property type="entry name" value="TPR-like"/>
    <property type="match status" value="1"/>
</dbReference>
<evidence type="ECO:0000256" key="3">
    <source>
        <dbReference type="PROSITE-ProRule" id="PRU00339"/>
    </source>
</evidence>
<dbReference type="InterPro" id="IPR019734">
    <property type="entry name" value="TPR_rpt"/>
</dbReference>
<name>A0A2H6LPM3_9NOSO</name>
<feature type="repeat" description="TPR" evidence="3">
    <location>
        <begin position="310"/>
        <end position="343"/>
    </location>
</feature>
<keyword evidence="4" id="KW-0472">Membrane</keyword>
<dbReference type="PROSITE" id="PS50005">
    <property type="entry name" value="TPR"/>
    <property type="match status" value="4"/>
</dbReference>
<protein>
    <submittedName>
        <fullName evidence="6">Serine/threonine protein kinase</fullName>
    </submittedName>
</protein>
<dbReference type="Pfam" id="PF00069">
    <property type="entry name" value="Pkinase"/>
    <property type="match status" value="1"/>
</dbReference>
<dbReference type="SMART" id="SM00220">
    <property type="entry name" value="S_TKc"/>
    <property type="match status" value="1"/>
</dbReference>
<evidence type="ECO:0000313" key="7">
    <source>
        <dbReference type="Proteomes" id="UP000236527"/>
    </source>
</evidence>
<sequence length="497" mass="57973">MDDQILVTRYRIIELLYTEESVKTYLVEDITIPEQQFIIKQLRTETNNPQNLAWVRQSFFKEAKVLQQLGRENDRIQKIVAYFEADEEFYLVQELIDGHELAEEILVGFPLREDQVINLLLEILDILLFIHYRNVIHQDIQPASVIRRYSDNRLVLVDFGSVQEMVTTIVGNLEYIPLEQLQGQPQYNSDIYALGIIAIAAIMGLSQNEISRLQSQKNLLTGEIIWRDRTIKVSRELTKIINKMVRFDYHKRYQSVTEVINDLQQLKNYQYQPQKLQFPRFRLIFIGITSLLVALIIGCFSQWLKPINNEQILYQEGISEYDQGNYQESVNNFTQPIKINPQNSVAYNHQDNTFYRLGNYEKVQANSSRAIALNPQNANAYYDRGFAWFGLGKYKEAIADYTQAIKLNSQNHYAYYGRGLARVKVKDDQGAMKDFSQAIAFNSNYALAYYHRGLIYAQLSKKKAALRDFKKAEKLFQEQGDKSGYHKISQEIKALQK</sequence>
<dbReference type="GO" id="GO:0004674">
    <property type="term" value="F:protein serine/threonine kinase activity"/>
    <property type="evidence" value="ECO:0007669"/>
    <property type="project" value="UniProtKB-KW"/>
</dbReference>
<dbReference type="SUPFAM" id="SSF56112">
    <property type="entry name" value="Protein kinase-like (PK-like)"/>
    <property type="match status" value="1"/>
</dbReference>